<dbReference type="HOGENOM" id="CLU_003827_14_2_6"/>
<evidence type="ECO:0000313" key="5">
    <source>
        <dbReference type="Proteomes" id="UP000000653"/>
    </source>
</evidence>
<name>A0A0H2ZH56_PSEAB</name>
<dbReference type="Pfam" id="PF00970">
    <property type="entry name" value="FAD_binding_6"/>
    <property type="match status" value="1"/>
</dbReference>
<dbReference type="PROSITE" id="PS51085">
    <property type="entry name" value="2FE2S_FER_2"/>
    <property type="match status" value="1"/>
</dbReference>
<dbReference type="InterPro" id="IPR039261">
    <property type="entry name" value="FNR_nucleotide-bd"/>
</dbReference>
<dbReference type="InterPro" id="IPR017927">
    <property type="entry name" value="FAD-bd_FR_type"/>
</dbReference>
<gene>
    <name evidence="4" type="ordered locus">PA14_64620</name>
</gene>
<dbReference type="CDD" id="cd00207">
    <property type="entry name" value="fer2"/>
    <property type="match status" value="1"/>
</dbReference>
<dbReference type="RefSeq" id="WP_011666776.1">
    <property type="nucleotide sequence ID" value="NC_008463.1"/>
</dbReference>
<keyword evidence="1" id="KW-0732">Signal</keyword>
<dbReference type="InterPro" id="IPR012675">
    <property type="entry name" value="Beta-grasp_dom_sf"/>
</dbReference>
<protein>
    <submittedName>
        <fullName evidence="4">Putative oxidoreductase</fullName>
    </submittedName>
</protein>
<sequence>MALLPLALLTPLLAPLRRLAARGWLPQADVDGLLRHAHPLASLNRHYARVEARYWVADDMLALALRTAPGWPPARPGQHIQLLAERDGVRVGRSYSLTRVVGERLEIAVKRHPDGLLSPWLCEHLAVGQRVELQPAQGDLRWPMQAEAVCLLAAGSGLTPLLGLLREALENGYRGPVLWLHYARHPGQRAWFGELEALAARHPNLELRWSLTRGARADGCLEGHFQPRHLDGWAADLARSQALACGPAAFVEAVGEQLGARFAGLQTESFSVPRWRSGEAPREVRLRFARSQREVSGDSAASLLEQAEAHGLRPAHGCRQGICASCTCVLLSGCVRDLRSGALCSEPGQSIRLCVSAAHGDLALDL</sequence>
<feature type="domain" description="2Fe-2S ferredoxin-type" evidence="2">
    <location>
        <begin position="282"/>
        <end position="366"/>
    </location>
</feature>
<dbReference type="EMBL" id="CP000438">
    <property type="protein sequence ID" value="ABJ14274.1"/>
    <property type="molecule type" value="Genomic_DNA"/>
</dbReference>
<dbReference type="InterPro" id="IPR017938">
    <property type="entry name" value="Riboflavin_synthase-like_b-brl"/>
</dbReference>
<accession>A0A0H2ZH56</accession>
<feature type="domain" description="FAD-binding FR-type" evidence="3">
    <location>
        <begin position="43"/>
        <end position="143"/>
    </location>
</feature>
<dbReference type="Gene3D" id="3.40.50.80">
    <property type="entry name" value="Nucleotide-binding domain of ferredoxin-NADP reductase (FNR) module"/>
    <property type="match status" value="1"/>
</dbReference>
<dbReference type="CDD" id="cd06216">
    <property type="entry name" value="FNR_iron_sulfur_binding_2"/>
    <property type="match status" value="1"/>
</dbReference>
<dbReference type="Pfam" id="PF00175">
    <property type="entry name" value="NAD_binding_1"/>
    <property type="match status" value="1"/>
</dbReference>
<evidence type="ECO:0000313" key="4">
    <source>
        <dbReference type="EMBL" id="ABJ14274.1"/>
    </source>
</evidence>
<organism evidence="4 5">
    <name type="scientific">Pseudomonas aeruginosa (strain UCBPP-PA14)</name>
    <dbReference type="NCBI Taxonomy" id="208963"/>
    <lineage>
        <taxon>Bacteria</taxon>
        <taxon>Pseudomonadati</taxon>
        <taxon>Pseudomonadota</taxon>
        <taxon>Gammaproteobacteria</taxon>
        <taxon>Pseudomonadales</taxon>
        <taxon>Pseudomonadaceae</taxon>
        <taxon>Pseudomonas</taxon>
    </lineage>
</organism>
<dbReference type="GO" id="GO:0051537">
    <property type="term" value="F:2 iron, 2 sulfur cluster binding"/>
    <property type="evidence" value="ECO:0007669"/>
    <property type="project" value="InterPro"/>
</dbReference>
<feature type="signal peptide" evidence="1">
    <location>
        <begin position="1"/>
        <end position="20"/>
    </location>
</feature>
<dbReference type="BioCyc" id="PAER208963:G1G74-5461-MONOMER"/>
<dbReference type="InterPro" id="IPR036010">
    <property type="entry name" value="2Fe-2S_ferredoxin-like_sf"/>
</dbReference>
<evidence type="ECO:0000256" key="1">
    <source>
        <dbReference type="SAM" id="SignalP"/>
    </source>
</evidence>
<dbReference type="SUPFAM" id="SSF54292">
    <property type="entry name" value="2Fe-2S ferredoxin-like"/>
    <property type="match status" value="1"/>
</dbReference>
<dbReference type="GO" id="GO:0016491">
    <property type="term" value="F:oxidoreductase activity"/>
    <property type="evidence" value="ECO:0007669"/>
    <property type="project" value="InterPro"/>
</dbReference>
<dbReference type="PROSITE" id="PS51384">
    <property type="entry name" value="FAD_FR"/>
    <property type="match status" value="1"/>
</dbReference>
<reference evidence="4 5" key="1">
    <citation type="journal article" date="2006" name="Genome Biol.">
        <title>Genomic analysis reveals that Pseudomonas aeruginosa virulence is combinatorial.</title>
        <authorList>
            <person name="Lee D.G."/>
            <person name="Urbach J.M."/>
            <person name="Wu G."/>
            <person name="Liberati N.T."/>
            <person name="Feinbaum R.L."/>
            <person name="Miyata S."/>
            <person name="Diggins L.T."/>
            <person name="He J."/>
            <person name="Saucier M."/>
            <person name="Deziel E."/>
            <person name="Friedman L."/>
            <person name="Li L."/>
            <person name="Grills G."/>
            <person name="Montgomery K."/>
            <person name="Kucherlapati R."/>
            <person name="Rahme L.G."/>
            <person name="Ausubel F.M."/>
        </authorList>
    </citation>
    <scope>NUCLEOTIDE SEQUENCE [LARGE SCALE GENOMIC DNA]</scope>
    <source>
        <strain evidence="4 5">UCBPP-PA14</strain>
    </source>
</reference>
<dbReference type="InterPro" id="IPR006058">
    <property type="entry name" value="2Fe2S_fd_BS"/>
</dbReference>
<dbReference type="KEGG" id="pau:PA14_64620"/>
<dbReference type="InterPro" id="IPR001041">
    <property type="entry name" value="2Fe-2S_ferredoxin-type"/>
</dbReference>
<dbReference type="InterPro" id="IPR008333">
    <property type="entry name" value="Cbr1-like_FAD-bd_dom"/>
</dbReference>
<dbReference type="Proteomes" id="UP000000653">
    <property type="component" value="Chromosome"/>
</dbReference>
<dbReference type="PANTHER" id="PTHR47354:SF3">
    <property type="entry name" value="OXIDOREDUCTASE-RELATED"/>
    <property type="match status" value="1"/>
</dbReference>
<dbReference type="Gene3D" id="2.40.30.10">
    <property type="entry name" value="Translation factors"/>
    <property type="match status" value="1"/>
</dbReference>
<feature type="chain" id="PRO_5002603443" evidence="1">
    <location>
        <begin position="21"/>
        <end position="366"/>
    </location>
</feature>
<dbReference type="InterPro" id="IPR050415">
    <property type="entry name" value="MRET"/>
</dbReference>
<dbReference type="SUPFAM" id="SSF52343">
    <property type="entry name" value="Ferredoxin reductase-like, C-terminal NADP-linked domain"/>
    <property type="match status" value="1"/>
</dbReference>
<evidence type="ECO:0000259" key="3">
    <source>
        <dbReference type="PROSITE" id="PS51384"/>
    </source>
</evidence>
<proteinExistence type="predicted"/>
<dbReference type="InterPro" id="IPR001433">
    <property type="entry name" value="OxRdtase_FAD/NAD-bd"/>
</dbReference>
<dbReference type="PANTHER" id="PTHR47354">
    <property type="entry name" value="NADH OXIDOREDUCTASE HCR"/>
    <property type="match status" value="1"/>
</dbReference>
<dbReference type="AlphaFoldDB" id="A0A0H2ZH56"/>
<dbReference type="PROSITE" id="PS00197">
    <property type="entry name" value="2FE2S_FER_1"/>
    <property type="match status" value="1"/>
</dbReference>
<dbReference type="Pfam" id="PF00111">
    <property type="entry name" value="Fer2"/>
    <property type="match status" value="1"/>
</dbReference>
<dbReference type="SUPFAM" id="SSF63380">
    <property type="entry name" value="Riboflavin synthase domain-like"/>
    <property type="match status" value="1"/>
</dbReference>
<dbReference type="Gene3D" id="3.10.20.30">
    <property type="match status" value="1"/>
</dbReference>
<evidence type="ECO:0000259" key="2">
    <source>
        <dbReference type="PROSITE" id="PS51085"/>
    </source>
</evidence>